<sequence length="123" mass="14225">MKGREKLLKKFNEAFANCDTEFLANSVTDDIVWNIIGEKLISGRKDFEKSLDRMRHGGPTEIFVNEMIISDDRSVVEGIVEFYVEPGKKKKYAFCDVYVFSEIDDTKFKELRTYVALLNKKGL</sequence>
<dbReference type="Gene3D" id="3.10.450.50">
    <property type="match status" value="1"/>
</dbReference>
<dbReference type="STRING" id="1250231.SAMN04488552_3059"/>
<evidence type="ECO:0000313" key="3">
    <source>
        <dbReference type="Proteomes" id="UP000198858"/>
    </source>
</evidence>
<keyword evidence="3" id="KW-1185">Reference proteome</keyword>
<dbReference type="Pfam" id="PF12680">
    <property type="entry name" value="SnoaL_2"/>
    <property type="match status" value="1"/>
</dbReference>
<dbReference type="SUPFAM" id="SSF54427">
    <property type="entry name" value="NTF2-like"/>
    <property type="match status" value="1"/>
</dbReference>
<feature type="domain" description="SnoaL-like" evidence="1">
    <location>
        <begin position="9"/>
        <end position="101"/>
    </location>
</feature>
<name>A0A1H1RXD3_9FLAO</name>
<accession>A0A1H1RXD3</accession>
<dbReference type="AlphaFoldDB" id="A0A1H1RXD3"/>
<dbReference type="Proteomes" id="UP000198858">
    <property type="component" value="Chromosome I"/>
</dbReference>
<evidence type="ECO:0000313" key="2">
    <source>
        <dbReference type="EMBL" id="SDS40333.1"/>
    </source>
</evidence>
<evidence type="ECO:0000259" key="1">
    <source>
        <dbReference type="Pfam" id="PF12680"/>
    </source>
</evidence>
<reference evidence="2 3" key="1">
    <citation type="submission" date="2016-10" db="EMBL/GenBank/DDBJ databases">
        <authorList>
            <person name="Varghese N."/>
            <person name="Submissions S."/>
        </authorList>
    </citation>
    <scope>NUCLEOTIDE SEQUENCE [LARGE SCALE GENOMIC DNA]</scope>
    <source>
        <strain evidence="2 3">Mar_2010_102</strain>
    </source>
</reference>
<dbReference type="RefSeq" id="WP_089663600.1">
    <property type="nucleotide sequence ID" value="NZ_LT629745.1"/>
</dbReference>
<dbReference type="InterPro" id="IPR032710">
    <property type="entry name" value="NTF2-like_dom_sf"/>
</dbReference>
<dbReference type="InterPro" id="IPR037401">
    <property type="entry name" value="SnoaL-like"/>
</dbReference>
<protein>
    <submittedName>
        <fullName evidence="2">SnoaL-like domain-containing protein</fullName>
    </submittedName>
</protein>
<gene>
    <name evidence="2" type="ORF">SAMN04488552_3059</name>
</gene>
<organism evidence="2 3">
    <name type="scientific">Christiangramia echinicola</name>
    <dbReference type="NCBI Taxonomy" id="279359"/>
    <lineage>
        <taxon>Bacteria</taxon>
        <taxon>Pseudomonadati</taxon>
        <taxon>Bacteroidota</taxon>
        <taxon>Flavobacteriia</taxon>
        <taxon>Flavobacteriales</taxon>
        <taxon>Flavobacteriaceae</taxon>
        <taxon>Christiangramia</taxon>
    </lineage>
</organism>
<dbReference type="EMBL" id="LT629745">
    <property type="protein sequence ID" value="SDS40333.1"/>
    <property type="molecule type" value="Genomic_DNA"/>
</dbReference>
<proteinExistence type="predicted"/>